<dbReference type="RefSeq" id="WP_095980404.1">
    <property type="nucleotide sequence ID" value="NZ_CP022163.1"/>
</dbReference>
<reference evidence="4 5" key="1">
    <citation type="submission" date="2017-06" db="EMBL/GenBank/DDBJ databases">
        <authorList>
            <person name="Kim H.J."/>
            <person name="Triplett B.A."/>
        </authorList>
    </citation>
    <scope>NUCLEOTIDE SEQUENCE [LARGE SCALE GENOMIC DNA]</scope>
    <source>
        <strain evidence="4 5">DSM 14713</strain>
    </source>
</reference>
<gene>
    <name evidence="4" type="ORF">MEBOL_005661</name>
</gene>
<evidence type="ECO:0000256" key="1">
    <source>
        <dbReference type="ARBA" id="ARBA00010401"/>
    </source>
</evidence>
<evidence type="ECO:0000256" key="2">
    <source>
        <dbReference type="ARBA" id="ARBA00022679"/>
    </source>
</evidence>
<dbReference type="Pfam" id="PF01704">
    <property type="entry name" value="UDPGP"/>
    <property type="match status" value="1"/>
</dbReference>
<dbReference type="KEGG" id="mbd:MEBOL_005661"/>
<keyword evidence="2 4" id="KW-0808">Transferase</keyword>
<dbReference type="InterPro" id="IPR029044">
    <property type="entry name" value="Nucleotide-diphossugar_trans"/>
</dbReference>
<name>A0A250IK84_9BACT</name>
<dbReference type="Gene3D" id="3.90.550.10">
    <property type="entry name" value="Spore Coat Polysaccharide Biosynthesis Protein SpsA, Chain A"/>
    <property type="match status" value="1"/>
</dbReference>
<dbReference type="GO" id="GO:0003983">
    <property type="term" value="F:UTP:glucose-1-phosphate uridylyltransferase activity"/>
    <property type="evidence" value="ECO:0007669"/>
    <property type="project" value="InterPro"/>
</dbReference>
<proteinExistence type="inferred from homology"/>
<dbReference type="InterPro" id="IPR016267">
    <property type="entry name" value="UDPGP_trans"/>
</dbReference>
<keyword evidence="3 4" id="KW-0548">Nucleotidyltransferase</keyword>
<dbReference type="OrthoDB" id="9804758at2"/>
<dbReference type="AlphaFoldDB" id="A0A250IK84"/>
<protein>
    <submittedName>
        <fullName evidence="4">UTP--glucose-1-phosphate uridylyltransferase</fullName>
    </submittedName>
</protein>
<dbReference type="PANTHER" id="PTHR43511">
    <property type="match status" value="1"/>
</dbReference>
<dbReference type="EMBL" id="CP022163">
    <property type="protein sequence ID" value="ATB32185.1"/>
    <property type="molecule type" value="Genomic_DNA"/>
</dbReference>
<evidence type="ECO:0000256" key="3">
    <source>
        <dbReference type="ARBA" id="ARBA00022695"/>
    </source>
</evidence>
<dbReference type="SUPFAM" id="SSF53448">
    <property type="entry name" value="Nucleotide-diphospho-sugar transferases"/>
    <property type="match status" value="1"/>
</dbReference>
<dbReference type="GO" id="GO:0006011">
    <property type="term" value="P:UDP-alpha-D-glucose metabolic process"/>
    <property type="evidence" value="ECO:0007669"/>
    <property type="project" value="InterPro"/>
</dbReference>
<evidence type="ECO:0000313" key="5">
    <source>
        <dbReference type="Proteomes" id="UP000217289"/>
    </source>
</evidence>
<organism evidence="4 5">
    <name type="scientific">Melittangium boletus DSM 14713</name>
    <dbReference type="NCBI Taxonomy" id="1294270"/>
    <lineage>
        <taxon>Bacteria</taxon>
        <taxon>Pseudomonadati</taxon>
        <taxon>Myxococcota</taxon>
        <taxon>Myxococcia</taxon>
        <taxon>Myxococcales</taxon>
        <taxon>Cystobacterineae</taxon>
        <taxon>Archangiaceae</taxon>
        <taxon>Melittangium</taxon>
    </lineage>
</organism>
<keyword evidence="5" id="KW-1185">Reference proteome</keyword>
<sequence>MTDTSQGFDPKKFEALVAQVRQEAQRAGPSKPAVELRPLDPSDIEAVPQAGTPLYEECYRLGSEALRRGEVSMLILVGGAGTRFGGAVKALAPLLDDRTFLELRLENIRGVAQRHGASVPVVLMTSPLTHEGIEAYVKPRGLGQDILLFQQRMLPRLTPNWELFRDADGELSFAPSGHGDFIRALRESGTGALLRQRGVRHVFFSNVDNMGATLDPIIIGLHLKLGREMTIEVTPRANQNGTLDTGAAPVRIGDHPQLVEHVDSKQHRLINTNNLAFTLAALLDKDIQLPFQVAKKKVDGQEVIQLEQITSEASALVGPDGRALLSVAFIEVPRDNPVTSRFEPVKAPEDLSYVVPRLRQRLQAAAQEGKGSK</sequence>
<evidence type="ECO:0000313" key="4">
    <source>
        <dbReference type="EMBL" id="ATB32185.1"/>
    </source>
</evidence>
<accession>A0A250IK84</accession>
<comment type="similarity">
    <text evidence="1">Belongs to the UDPGP type 1 family.</text>
</comment>
<dbReference type="InterPro" id="IPR002618">
    <property type="entry name" value="UDPGP_fam"/>
</dbReference>
<dbReference type="Proteomes" id="UP000217289">
    <property type="component" value="Chromosome"/>
</dbReference>